<accession>A0A8J7DYP5</accession>
<dbReference type="PANTHER" id="PTHR47914">
    <property type="entry name" value="ALPHA/BETA-HYDROLASES SUPERFAMILY PROTEIN"/>
    <property type="match status" value="1"/>
</dbReference>
<protein>
    <submittedName>
        <fullName evidence="2">Alpha/beta hydrolase</fullName>
    </submittedName>
</protein>
<feature type="domain" description="AB hydrolase-1" evidence="1">
    <location>
        <begin position="42"/>
        <end position="194"/>
    </location>
</feature>
<dbReference type="InterPro" id="IPR029058">
    <property type="entry name" value="AB_hydrolase_fold"/>
</dbReference>
<organism evidence="2 3">
    <name type="scientific">Lusitaniella coriacea LEGE 07157</name>
    <dbReference type="NCBI Taxonomy" id="945747"/>
    <lineage>
        <taxon>Bacteria</taxon>
        <taxon>Bacillati</taxon>
        <taxon>Cyanobacteriota</taxon>
        <taxon>Cyanophyceae</taxon>
        <taxon>Spirulinales</taxon>
        <taxon>Lusitaniellaceae</taxon>
        <taxon>Lusitaniella</taxon>
    </lineage>
</organism>
<evidence type="ECO:0000259" key="1">
    <source>
        <dbReference type="Pfam" id="PF00561"/>
    </source>
</evidence>
<dbReference type="GO" id="GO:0016787">
    <property type="term" value="F:hydrolase activity"/>
    <property type="evidence" value="ECO:0007669"/>
    <property type="project" value="UniProtKB-KW"/>
</dbReference>
<reference evidence="2" key="1">
    <citation type="submission" date="2020-10" db="EMBL/GenBank/DDBJ databases">
        <authorList>
            <person name="Castelo-Branco R."/>
            <person name="Eusebio N."/>
            <person name="Adriana R."/>
            <person name="Vieira A."/>
            <person name="Brugerolle De Fraissinette N."/>
            <person name="Rezende De Castro R."/>
            <person name="Schneider M.P."/>
            <person name="Vasconcelos V."/>
            <person name="Leao P.N."/>
        </authorList>
    </citation>
    <scope>NUCLEOTIDE SEQUENCE</scope>
    <source>
        <strain evidence="2">LEGE 07157</strain>
    </source>
</reference>
<keyword evidence="3" id="KW-1185">Reference proteome</keyword>
<dbReference type="SUPFAM" id="SSF53474">
    <property type="entry name" value="alpha/beta-Hydrolases"/>
    <property type="match status" value="1"/>
</dbReference>
<dbReference type="AlphaFoldDB" id="A0A8J7DYP5"/>
<dbReference type="Pfam" id="PF00561">
    <property type="entry name" value="Abhydrolase_1"/>
    <property type="match status" value="1"/>
</dbReference>
<comment type="caution">
    <text evidence="2">The sequence shown here is derived from an EMBL/GenBank/DDBJ whole genome shotgun (WGS) entry which is preliminary data.</text>
</comment>
<name>A0A8J7DYP5_9CYAN</name>
<sequence length="301" mass="33198">MTTATNQTQLNSSIGGTRNVYNWNFLDKQYQIVYETIGTGSPILLLPAFSTVSSRTEMKGIANILATQYEVTVLDWLGFGESQCPPVDYNPALFQPLLGDFVKSIFNSSIILIAAGHASGYALKFAQDNPDIISQLILIAPTWQGPLRVMGLPDGVRNGVKNLVRSPVVGQGLYYLNTTPSFLRFMYKRHVYVDETKLTPEFIARKHQITSKPGARYAPAAFVTGAIDPVNNREEFLQLLESVLMPVAIVLAENAPPKSKAEMSAMAELDTVQTVRLRGTLGIYEEYPEAVTEAIQNFLTT</sequence>
<dbReference type="EMBL" id="JADEWZ010000029">
    <property type="protein sequence ID" value="MBE9117698.1"/>
    <property type="molecule type" value="Genomic_DNA"/>
</dbReference>
<dbReference type="PANTHER" id="PTHR47914:SF1">
    <property type="entry name" value="ALPHA_BETA-HYDROLASES SUPERFAMILY PROTEIN"/>
    <property type="match status" value="1"/>
</dbReference>
<gene>
    <name evidence="2" type="ORF">IQ249_17515</name>
</gene>
<dbReference type="Gene3D" id="3.40.50.1820">
    <property type="entry name" value="alpha/beta hydrolase"/>
    <property type="match status" value="1"/>
</dbReference>
<dbReference type="Proteomes" id="UP000654482">
    <property type="component" value="Unassembled WGS sequence"/>
</dbReference>
<evidence type="ECO:0000313" key="3">
    <source>
        <dbReference type="Proteomes" id="UP000654482"/>
    </source>
</evidence>
<proteinExistence type="predicted"/>
<keyword evidence="2" id="KW-0378">Hydrolase</keyword>
<dbReference type="InterPro" id="IPR000073">
    <property type="entry name" value="AB_hydrolase_1"/>
</dbReference>
<evidence type="ECO:0000313" key="2">
    <source>
        <dbReference type="EMBL" id="MBE9117698.1"/>
    </source>
</evidence>
<dbReference type="RefSeq" id="WP_194030788.1">
    <property type="nucleotide sequence ID" value="NZ_JADEWZ010000029.1"/>
</dbReference>